<dbReference type="PANTHER" id="PTHR23407:SF1">
    <property type="entry name" value="5-FORMYLTETRAHYDROFOLATE CYCLO-LIGASE"/>
    <property type="match status" value="1"/>
</dbReference>
<dbReference type="EMBL" id="AZFJ01000017">
    <property type="protein sequence ID" value="KRL87603.1"/>
    <property type="molecule type" value="Genomic_DNA"/>
</dbReference>
<dbReference type="AlphaFoldDB" id="A0A0R1U8P6"/>
<dbReference type="RefSeq" id="WP_082405350.1">
    <property type="nucleotide sequence ID" value="NZ_AZFJ01000017.1"/>
</dbReference>
<dbReference type="Gene3D" id="3.40.50.10420">
    <property type="entry name" value="NagB/RpiA/CoA transferase-like"/>
    <property type="match status" value="1"/>
</dbReference>
<accession>A0A0R1U8P6</accession>
<name>A0A0R1U8P6_9LACO</name>
<proteinExistence type="inferred from homology"/>
<dbReference type="GO" id="GO:0035999">
    <property type="term" value="P:tetrahydrofolate interconversion"/>
    <property type="evidence" value="ECO:0007669"/>
    <property type="project" value="TreeGrafter"/>
</dbReference>
<dbReference type="EC" id="6.3.3.2" evidence="5"/>
<dbReference type="Pfam" id="PF01812">
    <property type="entry name" value="5-FTHF_cyc-lig"/>
    <property type="match status" value="1"/>
</dbReference>
<keyword evidence="5" id="KW-0479">Metal-binding</keyword>
<feature type="binding site" evidence="4">
    <location>
        <position position="56"/>
    </location>
    <ligand>
        <name>substrate</name>
    </ligand>
</feature>
<dbReference type="PATRIC" id="fig|1423783.4.peg.2236"/>
<sequence>MTTNKRDARQQQIAALRALPAEQRQTETEALLAQLRALPEWQAARTIATTISGGFEVDTSGVIAAAVADGKDVVVPKTMPHRQMAFLPFTSREALVKSDFGLLEPPYQPELVNNAPDLVVVPGLAYTRTSRYRLGFGGGYYDRFLAGYHGTTVALALSVQIRPENAWPHDTFDVPLQHIITAK</sequence>
<dbReference type="PIRSF" id="PIRSF006806">
    <property type="entry name" value="FTHF_cligase"/>
    <property type="match status" value="1"/>
</dbReference>
<dbReference type="OrthoDB" id="9801938at2"/>
<keyword evidence="2 4" id="KW-0547">Nucleotide-binding</keyword>
<feature type="binding site" evidence="4">
    <location>
        <begin position="133"/>
        <end position="141"/>
    </location>
    <ligand>
        <name>ATP</name>
        <dbReference type="ChEBI" id="CHEBI:30616"/>
    </ligand>
</feature>
<evidence type="ECO:0000256" key="5">
    <source>
        <dbReference type="RuleBase" id="RU361279"/>
    </source>
</evidence>
<dbReference type="PANTHER" id="PTHR23407">
    <property type="entry name" value="ATPASE INHIBITOR/5-FORMYLTETRAHYDROFOLATE CYCLO-LIGASE"/>
    <property type="match status" value="1"/>
</dbReference>
<dbReference type="GO" id="GO:0030272">
    <property type="term" value="F:5-formyltetrahydrofolate cyclo-ligase activity"/>
    <property type="evidence" value="ECO:0007669"/>
    <property type="project" value="UniProtKB-EC"/>
</dbReference>
<feature type="binding site" evidence="4">
    <location>
        <begin position="5"/>
        <end position="9"/>
    </location>
    <ligand>
        <name>ATP</name>
        <dbReference type="ChEBI" id="CHEBI:30616"/>
    </ligand>
</feature>
<keyword evidence="5" id="KW-0460">Magnesium</keyword>
<evidence type="ECO:0000313" key="6">
    <source>
        <dbReference type="EMBL" id="KRL87603.1"/>
    </source>
</evidence>
<dbReference type="GO" id="GO:0046872">
    <property type="term" value="F:metal ion binding"/>
    <property type="evidence" value="ECO:0007669"/>
    <property type="project" value="UniProtKB-KW"/>
</dbReference>
<evidence type="ECO:0000256" key="3">
    <source>
        <dbReference type="ARBA" id="ARBA00022840"/>
    </source>
</evidence>
<dbReference type="GO" id="GO:0005524">
    <property type="term" value="F:ATP binding"/>
    <property type="evidence" value="ECO:0007669"/>
    <property type="project" value="UniProtKB-KW"/>
</dbReference>
<keyword evidence="3 4" id="KW-0067">ATP-binding</keyword>
<dbReference type="InterPro" id="IPR037171">
    <property type="entry name" value="NagB/RpiA_transferase-like"/>
</dbReference>
<comment type="similarity">
    <text evidence="1 5">Belongs to the 5-formyltetrahydrofolate cyclo-ligase family.</text>
</comment>
<organism evidence="6 7">
    <name type="scientific">Lacticaseibacillus pantheris DSM 15945 = JCM 12539 = NBRC 106106</name>
    <dbReference type="NCBI Taxonomy" id="1423783"/>
    <lineage>
        <taxon>Bacteria</taxon>
        <taxon>Bacillati</taxon>
        <taxon>Bacillota</taxon>
        <taxon>Bacilli</taxon>
        <taxon>Lactobacillales</taxon>
        <taxon>Lactobacillaceae</taxon>
        <taxon>Lacticaseibacillus</taxon>
    </lineage>
</organism>
<protein>
    <recommendedName>
        <fullName evidence="5">5-formyltetrahydrofolate cyclo-ligase</fullName>
        <ecNumber evidence="5">6.3.3.2</ecNumber>
    </recommendedName>
</protein>
<dbReference type="STRING" id="1423783.FC50_GL002183"/>
<dbReference type="NCBIfam" id="TIGR02727">
    <property type="entry name" value="MTHFS_bact"/>
    <property type="match status" value="1"/>
</dbReference>
<dbReference type="Proteomes" id="UP000051922">
    <property type="component" value="Unassembled WGS sequence"/>
</dbReference>
<gene>
    <name evidence="6" type="ORF">FC50_GL002183</name>
</gene>
<comment type="caution">
    <text evidence="6">The sequence shown here is derived from an EMBL/GenBank/DDBJ whole genome shotgun (WGS) entry which is preliminary data.</text>
</comment>
<evidence type="ECO:0000256" key="2">
    <source>
        <dbReference type="ARBA" id="ARBA00022741"/>
    </source>
</evidence>
<comment type="cofactor">
    <cofactor evidence="5">
        <name>Mg(2+)</name>
        <dbReference type="ChEBI" id="CHEBI:18420"/>
    </cofactor>
</comment>
<dbReference type="InterPro" id="IPR002698">
    <property type="entry name" value="FTHF_cligase"/>
</dbReference>
<keyword evidence="6" id="KW-0436">Ligase</keyword>
<evidence type="ECO:0000313" key="7">
    <source>
        <dbReference type="Proteomes" id="UP000051922"/>
    </source>
</evidence>
<dbReference type="GO" id="GO:0009396">
    <property type="term" value="P:folic acid-containing compound biosynthetic process"/>
    <property type="evidence" value="ECO:0007669"/>
    <property type="project" value="TreeGrafter"/>
</dbReference>
<keyword evidence="7" id="KW-1185">Reference proteome</keyword>
<dbReference type="InterPro" id="IPR024185">
    <property type="entry name" value="FTHF_cligase-like_sf"/>
</dbReference>
<reference evidence="6 7" key="1">
    <citation type="journal article" date="2015" name="Genome Announc.">
        <title>Expanding the biotechnology potential of lactobacilli through comparative genomics of 213 strains and associated genera.</title>
        <authorList>
            <person name="Sun Z."/>
            <person name="Harris H.M."/>
            <person name="McCann A."/>
            <person name="Guo C."/>
            <person name="Argimon S."/>
            <person name="Zhang W."/>
            <person name="Yang X."/>
            <person name="Jeffery I.B."/>
            <person name="Cooney J.C."/>
            <person name="Kagawa T.F."/>
            <person name="Liu W."/>
            <person name="Song Y."/>
            <person name="Salvetti E."/>
            <person name="Wrobel A."/>
            <person name="Rasinkangas P."/>
            <person name="Parkhill J."/>
            <person name="Rea M.C."/>
            <person name="O'Sullivan O."/>
            <person name="Ritari J."/>
            <person name="Douillard F.P."/>
            <person name="Paul Ross R."/>
            <person name="Yang R."/>
            <person name="Briner A.E."/>
            <person name="Felis G.E."/>
            <person name="de Vos W.M."/>
            <person name="Barrangou R."/>
            <person name="Klaenhammer T.R."/>
            <person name="Caufield P.W."/>
            <person name="Cui Y."/>
            <person name="Zhang H."/>
            <person name="O'Toole P.W."/>
        </authorList>
    </citation>
    <scope>NUCLEOTIDE SEQUENCE [LARGE SCALE GENOMIC DNA]</scope>
    <source>
        <strain evidence="6 7">DSM 15945</strain>
    </source>
</reference>
<dbReference type="SUPFAM" id="SSF100950">
    <property type="entry name" value="NagB/RpiA/CoA transferase-like"/>
    <property type="match status" value="1"/>
</dbReference>
<feature type="binding site" evidence="4">
    <location>
        <position position="51"/>
    </location>
    <ligand>
        <name>substrate</name>
    </ligand>
</feature>
<evidence type="ECO:0000256" key="1">
    <source>
        <dbReference type="ARBA" id="ARBA00010638"/>
    </source>
</evidence>
<comment type="catalytic activity">
    <reaction evidence="5">
        <text>(6S)-5-formyl-5,6,7,8-tetrahydrofolate + ATP = (6R)-5,10-methenyltetrahydrofolate + ADP + phosphate</text>
        <dbReference type="Rhea" id="RHEA:10488"/>
        <dbReference type="ChEBI" id="CHEBI:30616"/>
        <dbReference type="ChEBI" id="CHEBI:43474"/>
        <dbReference type="ChEBI" id="CHEBI:57455"/>
        <dbReference type="ChEBI" id="CHEBI:57457"/>
        <dbReference type="ChEBI" id="CHEBI:456216"/>
        <dbReference type="EC" id="6.3.3.2"/>
    </reaction>
</comment>
<evidence type="ECO:0000256" key="4">
    <source>
        <dbReference type="PIRSR" id="PIRSR006806-1"/>
    </source>
</evidence>